<dbReference type="InterPro" id="IPR003587">
    <property type="entry name" value="Hint_dom_N"/>
</dbReference>
<accession>A0A892ZJF4</accession>
<dbReference type="EMBL" id="CP069798">
    <property type="protein sequence ID" value="QRQ83351.1"/>
    <property type="molecule type" value="Genomic_DNA"/>
</dbReference>
<dbReference type="PROSITE" id="PS50817">
    <property type="entry name" value="INTEIN_N_TER"/>
    <property type="match status" value="1"/>
</dbReference>
<dbReference type="SMART" id="SM00306">
    <property type="entry name" value="HintN"/>
    <property type="match status" value="1"/>
</dbReference>
<dbReference type="Pfam" id="PF13403">
    <property type="entry name" value="Hint_2"/>
    <property type="match status" value="1"/>
</dbReference>
<dbReference type="Proteomes" id="UP000653156">
    <property type="component" value="Chromosome"/>
</dbReference>
<dbReference type="NCBIfam" id="TIGR01443">
    <property type="entry name" value="intein_Cterm"/>
    <property type="match status" value="1"/>
</dbReference>
<protein>
    <submittedName>
        <fullName evidence="2">Hint domain-containing protein</fullName>
    </submittedName>
</protein>
<dbReference type="InterPro" id="IPR028992">
    <property type="entry name" value="Hedgehog/Intein_dom"/>
</dbReference>
<dbReference type="GO" id="GO:0016539">
    <property type="term" value="P:intein-mediated protein splicing"/>
    <property type="evidence" value="ECO:0007669"/>
    <property type="project" value="InterPro"/>
</dbReference>
<evidence type="ECO:0000259" key="1">
    <source>
        <dbReference type="SMART" id="SM00306"/>
    </source>
</evidence>
<reference evidence="2" key="1">
    <citation type="submission" date="2021-02" db="EMBL/GenBank/DDBJ databases">
        <title>Neisseriaceae sp. 26B isolated from the cloaca of a Common Toad-headed Turtle (Mesoclemmys nasuta).</title>
        <authorList>
            <person name="Spergser J."/>
            <person name="Busse H.-J."/>
        </authorList>
    </citation>
    <scope>NUCLEOTIDE SEQUENCE</scope>
    <source>
        <strain evidence="2">26B</strain>
    </source>
</reference>
<organism evidence="2 3">
    <name type="scientific">Paralysiella testudinis</name>
    <dbReference type="NCBI Taxonomy" id="2809020"/>
    <lineage>
        <taxon>Bacteria</taxon>
        <taxon>Pseudomonadati</taxon>
        <taxon>Pseudomonadota</taxon>
        <taxon>Betaproteobacteria</taxon>
        <taxon>Neisseriales</taxon>
        <taxon>Neisseriaceae</taxon>
        <taxon>Paralysiella</taxon>
    </lineage>
</organism>
<keyword evidence="3" id="KW-1185">Reference proteome</keyword>
<dbReference type="InterPro" id="IPR036844">
    <property type="entry name" value="Hint_dom_sf"/>
</dbReference>
<dbReference type="InterPro" id="IPR030934">
    <property type="entry name" value="Intein_C"/>
</dbReference>
<sequence>MHRFIQTKATENMQSSTIGCFIKGTLVETQEGWTPIDELKVGDLVMARPENGIGEAVQKRVVNTFKFENKAVWLVEIGNPKLKRESGGARFAATPNHPVCVYGAVNNLFIQSRFGELGRVELEVDVERDDDWNEKFEALSEFVATPYTYTLYEQPLWKRVDQLERGDVVLDWQNNYRVVEMVRPLYAVPDNNAVWVQGYSDRYDWEQSAIGHIYDLTLSKDNDYTFQRAVALHVRNDEMLLAVDEQGQRTYQPYLTDVYNIEVEDYHTYCVTRSGILVYNTNCDKTQREGALG</sequence>
<dbReference type="KEGG" id="ptes:JQU52_11005"/>
<feature type="domain" description="Hint" evidence="1">
    <location>
        <begin position="18"/>
        <end position="173"/>
    </location>
</feature>
<evidence type="ECO:0000313" key="2">
    <source>
        <dbReference type="EMBL" id="QRQ83351.1"/>
    </source>
</evidence>
<evidence type="ECO:0000313" key="3">
    <source>
        <dbReference type="Proteomes" id="UP000653156"/>
    </source>
</evidence>
<gene>
    <name evidence="2" type="ORF">JQU52_11005</name>
</gene>
<name>A0A892ZJF4_9NEIS</name>
<dbReference type="InterPro" id="IPR006141">
    <property type="entry name" value="Intein_N"/>
</dbReference>
<dbReference type="Gene3D" id="2.170.16.10">
    <property type="entry name" value="Hedgehog/Intein (Hint) domain"/>
    <property type="match status" value="1"/>
</dbReference>
<dbReference type="CDD" id="cd00081">
    <property type="entry name" value="Hint"/>
    <property type="match status" value="1"/>
</dbReference>
<dbReference type="SUPFAM" id="SSF51294">
    <property type="entry name" value="Hedgehog/intein (Hint) domain"/>
    <property type="match status" value="1"/>
</dbReference>
<proteinExistence type="predicted"/>
<dbReference type="AlphaFoldDB" id="A0A892ZJF4"/>